<dbReference type="Pfam" id="PF20877">
    <property type="entry name" value="Anoctamin_N"/>
    <property type="match status" value="1"/>
</dbReference>
<protein>
    <submittedName>
        <fullName evidence="8">DUF590-domain-containing protein</fullName>
    </submittedName>
</protein>
<dbReference type="InterPro" id="IPR049452">
    <property type="entry name" value="Anoctamin_TM"/>
</dbReference>
<evidence type="ECO:0000313" key="8">
    <source>
        <dbReference type="EMBL" id="KAF2021061.1"/>
    </source>
</evidence>
<dbReference type="Pfam" id="PF04547">
    <property type="entry name" value="Anoctamin"/>
    <property type="match status" value="1"/>
</dbReference>
<dbReference type="OrthoDB" id="296386at2759"/>
<dbReference type="GO" id="GO:0016020">
    <property type="term" value="C:membrane"/>
    <property type="evidence" value="ECO:0007669"/>
    <property type="project" value="UniProtKB-SubCell"/>
</dbReference>
<organism evidence="8 9">
    <name type="scientific">Aaosphaeria arxii CBS 175.79</name>
    <dbReference type="NCBI Taxonomy" id="1450172"/>
    <lineage>
        <taxon>Eukaryota</taxon>
        <taxon>Fungi</taxon>
        <taxon>Dikarya</taxon>
        <taxon>Ascomycota</taxon>
        <taxon>Pezizomycotina</taxon>
        <taxon>Dothideomycetes</taxon>
        <taxon>Pleosporomycetidae</taxon>
        <taxon>Pleosporales</taxon>
        <taxon>Pleosporales incertae sedis</taxon>
        <taxon>Aaosphaeria</taxon>
    </lineage>
</organism>
<evidence type="ECO:0000256" key="2">
    <source>
        <dbReference type="ARBA" id="ARBA00022692"/>
    </source>
</evidence>
<evidence type="ECO:0000256" key="4">
    <source>
        <dbReference type="ARBA" id="ARBA00023136"/>
    </source>
</evidence>
<reference evidence="8" key="1">
    <citation type="journal article" date="2020" name="Stud. Mycol.">
        <title>101 Dothideomycetes genomes: a test case for predicting lifestyles and emergence of pathogens.</title>
        <authorList>
            <person name="Haridas S."/>
            <person name="Albert R."/>
            <person name="Binder M."/>
            <person name="Bloem J."/>
            <person name="Labutti K."/>
            <person name="Salamov A."/>
            <person name="Andreopoulos B."/>
            <person name="Baker S."/>
            <person name="Barry K."/>
            <person name="Bills G."/>
            <person name="Bluhm B."/>
            <person name="Cannon C."/>
            <person name="Castanera R."/>
            <person name="Culley D."/>
            <person name="Daum C."/>
            <person name="Ezra D."/>
            <person name="Gonzalez J."/>
            <person name="Henrissat B."/>
            <person name="Kuo A."/>
            <person name="Liang C."/>
            <person name="Lipzen A."/>
            <person name="Lutzoni F."/>
            <person name="Magnuson J."/>
            <person name="Mondo S."/>
            <person name="Nolan M."/>
            <person name="Ohm R."/>
            <person name="Pangilinan J."/>
            <person name="Park H.-J."/>
            <person name="Ramirez L."/>
            <person name="Alfaro M."/>
            <person name="Sun H."/>
            <person name="Tritt A."/>
            <person name="Yoshinaga Y."/>
            <person name="Zwiers L.-H."/>
            <person name="Turgeon B."/>
            <person name="Goodwin S."/>
            <person name="Spatafora J."/>
            <person name="Crous P."/>
            <person name="Grigoriev I."/>
        </authorList>
    </citation>
    <scope>NUCLEOTIDE SEQUENCE</scope>
    <source>
        <strain evidence="8">CBS 175.79</strain>
    </source>
</reference>
<dbReference type="AlphaFoldDB" id="A0A6A5Y8I5"/>
<accession>A0A6A5Y8I5</accession>
<feature type="transmembrane region" description="Helical" evidence="5">
    <location>
        <begin position="219"/>
        <end position="238"/>
    </location>
</feature>
<dbReference type="RefSeq" id="XP_033389400.1">
    <property type="nucleotide sequence ID" value="XM_033531501.1"/>
</dbReference>
<keyword evidence="4 5" id="KW-0472">Membrane</keyword>
<dbReference type="Proteomes" id="UP000799778">
    <property type="component" value="Unassembled WGS sequence"/>
</dbReference>
<feature type="transmembrane region" description="Helical" evidence="5">
    <location>
        <begin position="292"/>
        <end position="314"/>
    </location>
</feature>
<dbReference type="EMBL" id="ML978066">
    <property type="protein sequence ID" value="KAF2021061.1"/>
    <property type="molecule type" value="Genomic_DNA"/>
</dbReference>
<feature type="domain" description="Anoctamin alpha-beta plait" evidence="7">
    <location>
        <begin position="26"/>
        <end position="147"/>
    </location>
</feature>
<dbReference type="PANTHER" id="PTHR12308">
    <property type="entry name" value="ANOCTAMIN"/>
    <property type="match status" value="1"/>
</dbReference>
<dbReference type="GeneID" id="54288898"/>
<feature type="transmembrane region" description="Helical" evidence="5">
    <location>
        <begin position="377"/>
        <end position="398"/>
    </location>
</feature>
<name>A0A6A5Y8I5_9PLEO</name>
<feature type="transmembrane region" description="Helical" evidence="5">
    <location>
        <begin position="188"/>
        <end position="213"/>
    </location>
</feature>
<keyword evidence="2 5" id="KW-0812">Transmembrane</keyword>
<evidence type="ECO:0000256" key="3">
    <source>
        <dbReference type="ARBA" id="ARBA00022989"/>
    </source>
</evidence>
<evidence type="ECO:0000313" key="9">
    <source>
        <dbReference type="Proteomes" id="UP000799778"/>
    </source>
</evidence>
<dbReference type="InterPro" id="IPR049456">
    <property type="entry name" value="Anoctamin_N_fung"/>
</dbReference>
<feature type="transmembrane region" description="Helical" evidence="5">
    <location>
        <begin position="326"/>
        <end position="346"/>
    </location>
</feature>
<dbReference type="PANTHER" id="PTHR12308:SF77">
    <property type="entry name" value="MEMBRANE STRESS RESPONSE PROTEIN (IST2), PUTATIVE (AFU_ORTHOLOGUE AFUA_4G03330)-RELATED"/>
    <property type="match status" value="1"/>
</dbReference>
<keyword evidence="3 5" id="KW-1133">Transmembrane helix</keyword>
<evidence type="ECO:0000256" key="1">
    <source>
        <dbReference type="ARBA" id="ARBA00004141"/>
    </source>
</evidence>
<feature type="domain" description="Anoctamin transmembrane" evidence="6">
    <location>
        <begin position="180"/>
        <end position="640"/>
    </location>
</feature>
<proteinExistence type="predicted"/>
<evidence type="ECO:0000256" key="5">
    <source>
        <dbReference type="SAM" id="Phobius"/>
    </source>
</evidence>
<evidence type="ECO:0000259" key="6">
    <source>
        <dbReference type="Pfam" id="PF04547"/>
    </source>
</evidence>
<evidence type="ECO:0000259" key="7">
    <source>
        <dbReference type="Pfam" id="PF20877"/>
    </source>
</evidence>
<dbReference type="GO" id="GO:0005254">
    <property type="term" value="F:chloride channel activity"/>
    <property type="evidence" value="ECO:0007669"/>
    <property type="project" value="TreeGrafter"/>
</dbReference>
<sequence>MGIPRLQKVRTFAFGVQGEKNLPCNDKYIIVYDFSEAETDEAIKEFSTLLEDVKSVGLHTEVRAGYNQTLLVFVQAPRELLGNTVYRSRVKDWLYGITKQHPGGNRDTVVDGDFEAEDILSMYHLVNWRKELGGAGITPEFGKWKNVKSIFPLHNISANEDLLYHLSKKLLLSAEDLDRIRDLWGAKVAFYFAFLQTYFVFLIIPCVAGIFAWQFLPQYSLSFAFIIGFWCTVFLEYWKIQETDLSIRWKVRGVGGLKVNRPQFQYEKEFVDAAGRVQQFFPRWKQIARQSVVIPFVLLSLLLLGILIVVVFAIEIYISEAYEGPYKFYLEYLPTVLLAILLPYIGNTLEDIASTMTEFENHRTQDNYEMSLTQKIFVLNSITNYLPILLTAFVYVPFGDILVPQLQNNLHKTFGASIGKFDFKSDADRLRNEVIALTVTGQISNLGEELVFPYLKTRFREWWREHQAKNADADNLLEDDPSETKTLKRARKQALLSPYNVQDDISEMVIQFGYLALFSPVWPLIPIGFLINNWIELRSDFLKICIEHQRPTPVRGDGIGPWITSLEALTWLGSVSSAAIVHLFGQHHYAMGIMQTTMGKWCSLPLTIFVSEHIFLAFRAAVRFSLQKIGSRQIRKERNERYAERKKYLDELESSTTKSGHLDVVERERRKSVRMTSEDVFWTRQAEEGVSNEVGIGLIRAAKQKEEQGRGITKVD</sequence>
<gene>
    <name evidence="8" type="ORF">BU24DRAFT_457078</name>
</gene>
<comment type="subcellular location">
    <subcellularLocation>
        <location evidence="1">Membrane</location>
        <topology evidence="1">Multi-pass membrane protein</topology>
    </subcellularLocation>
</comment>
<dbReference type="GO" id="GO:0032541">
    <property type="term" value="C:cortical endoplasmic reticulum"/>
    <property type="evidence" value="ECO:0007669"/>
    <property type="project" value="TreeGrafter"/>
</dbReference>
<dbReference type="InterPro" id="IPR007632">
    <property type="entry name" value="Anoctamin"/>
</dbReference>
<keyword evidence="9" id="KW-1185">Reference proteome</keyword>